<keyword evidence="3" id="KW-0540">Nuclease</keyword>
<evidence type="ECO:0000256" key="6">
    <source>
        <dbReference type="ARBA" id="ARBA00022759"/>
    </source>
</evidence>
<dbReference type="Pfam" id="PF22679">
    <property type="entry name" value="T1R_D3-like"/>
    <property type="match status" value="1"/>
</dbReference>
<dbReference type="SMART" id="SM00487">
    <property type="entry name" value="DEXDc"/>
    <property type="match status" value="1"/>
</dbReference>
<keyword evidence="5 10" id="KW-0680">Restriction system</keyword>
<dbReference type="InterPro" id="IPR014001">
    <property type="entry name" value="Helicase_ATP-bd"/>
</dbReference>
<dbReference type="InterPro" id="IPR022625">
    <property type="entry name" value="TypeI_RM_Rsu_C"/>
</dbReference>
<evidence type="ECO:0000313" key="13">
    <source>
        <dbReference type="Proteomes" id="UP001501496"/>
    </source>
</evidence>
<sequence length="967" mass="111851">MTKQSELQLENNLIKQLVGLGYQNVTITDGDALIANLKAQLEAFNKTSFSTKEFDTILNHLAKGNVFEKAKTLRDRFNITRDNGDSYYVRFFNSENWTKNLFQVTNQITQEGTYKNRYDVTLLVNGLPLVQIELKRRGLEIKEAFNQVNRYQRHSFDSNYGLFQYVQIFVISNDLETQYFVNNKGQSIKQSYFWSDVNNKNIKDLTSFTSLFLNPNHLGKMIAQYVVYNETYKVLMVLRPYQFYAVEALVNKAKQQTDKADSVKANGYIWHTTGSGKTLTSFKASQIIMDLPNVDKVVFVVDRKDLDYQTMKEFNSFKKDSVSGTTNTKNLVSQLKDDSKLVVTTIQKLNNAISKANYNKSFTALENQRVVFIFDECHRSQFGDTHKKITQYFKNSQLFGFTGTPIFAKNASKNDLGKRTTKDLFGECLHKYVITDAIRDDNVLKFGIEYIGRYKQKSNTFIDIDVAAIDKPEVFADPKRLEKIVDYIIAYHDTKTKSRQFSALFAVSDIDTLIKYYDIFKRKKLAGEHDLRIASIFTYGTNEDGIGADDALPSTAEEKRLYAAEPNTTYKKENHTREKLDEYIEDYNQMFTQAFSTKDQKLFDGYFKDITRRLKEREKNTALDKDRLDIVIVVNMMLTGFDAKKVNTLYVDKNLQYHGLIQAFSRTNRIIGDVKSQGNILCFRNLKGATDDAITLFSNKEAIEDIILPDYDVVASKLDDAIEHLFKVTPTFEDIEALQGENEELAFVQAFRRVLRAVNVLKSYTDFNWDDLSIDEDTFNEYVDRYWSLNDKVKKASKVDKTSILNDIDFELELIHRDQINVAYILQLLAKLKHAKSADAKAQKKAIIDMLSGDVELRSKRELIEKFIEENLPHISDVDAIQDEFERYWHEEKILALSKICEDEHLDKAQFKALIESYTYNGREPLRDEVFKCLDSRPSILKAREIGERILDKMKEFVQVFIEGMTG</sequence>
<dbReference type="GO" id="GO:0004519">
    <property type="term" value="F:endonuclease activity"/>
    <property type="evidence" value="ECO:0007669"/>
    <property type="project" value="UniProtKB-KW"/>
</dbReference>
<evidence type="ECO:0000256" key="5">
    <source>
        <dbReference type="ARBA" id="ARBA00022747"/>
    </source>
</evidence>
<dbReference type="Gene3D" id="3.90.1570.50">
    <property type="match status" value="1"/>
</dbReference>
<comment type="subunit">
    <text evidence="10">The type I restriction/modification system is composed of three polypeptides R, M and S.</text>
</comment>
<evidence type="ECO:0000256" key="2">
    <source>
        <dbReference type="ARBA" id="ARBA00008598"/>
    </source>
</evidence>
<dbReference type="Gene3D" id="1.20.58.910">
    <property type="match status" value="1"/>
</dbReference>
<dbReference type="Pfam" id="PF18766">
    <property type="entry name" value="SWI2_SNF2"/>
    <property type="match status" value="1"/>
</dbReference>
<dbReference type="InterPro" id="IPR004473">
    <property type="entry name" value="Restrct_endonuc_typeI_HsdR"/>
</dbReference>
<dbReference type="InterPro" id="IPR051268">
    <property type="entry name" value="Type-I_R_enzyme_R_subunit"/>
</dbReference>
<keyword evidence="13" id="KW-1185">Reference proteome</keyword>
<dbReference type="Pfam" id="PF04313">
    <property type="entry name" value="HSDR_N"/>
    <property type="match status" value="1"/>
</dbReference>
<evidence type="ECO:0000259" key="11">
    <source>
        <dbReference type="PROSITE" id="PS51192"/>
    </source>
</evidence>
<keyword evidence="7 10" id="KW-0378">Hydrolase</keyword>
<dbReference type="InterPro" id="IPR040980">
    <property type="entry name" value="SWI2_SNF2"/>
</dbReference>
<gene>
    <name evidence="12" type="ORF">GCM10022291_24490</name>
</gene>
<keyword evidence="6 12" id="KW-0255">Endonuclease</keyword>
<feature type="domain" description="Helicase ATP-binding" evidence="11">
    <location>
        <begin position="258"/>
        <end position="423"/>
    </location>
</feature>
<dbReference type="Pfam" id="PF12008">
    <property type="entry name" value="EcoR124_C"/>
    <property type="match status" value="1"/>
</dbReference>
<keyword evidence="9 10" id="KW-0238">DNA-binding</keyword>
<dbReference type="EC" id="3.1.21.3" evidence="10"/>
<dbReference type="PROSITE" id="PS51192">
    <property type="entry name" value="HELICASE_ATP_BIND_1"/>
    <property type="match status" value="1"/>
</dbReference>
<dbReference type="PANTHER" id="PTHR30195:SF16">
    <property type="entry name" value="TYPE I RESTRICTION ENZYME ENDONUCLEASE SUBUNIT"/>
    <property type="match status" value="1"/>
</dbReference>
<keyword evidence="8 10" id="KW-0067">ATP-binding</keyword>
<evidence type="ECO:0000256" key="4">
    <source>
        <dbReference type="ARBA" id="ARBA00022741"/>
    </source>
</evidence>
<dbReference type="InterPro" id="IPR007409">
    <property type="entry name" value="Restrct_endonuc_type1_HsdR_N"/>
</dbReference>
<evidence type="ECO:0000256" key="10">
    <source>
        <dbReference type="RuleBase" id="RU364115"/>
    </source>
</evidence>
<dbReference type="EMBL" id="BAABCA010000005">
    <property type="protein sequence ID" value="GAA4237519.1"/>
    <property type="molecule type" value="Genomic_DNA"/>
</dbReference>
<evidence type="ECO:0000256" key="9">
    <source>
        <dbReference type="ARBA" id="ARBA00023125"/>
    </source>
</evidence>
<dbReference type="CDD" id="cd18800">
    <property type="entry name" value="SF2_C_EcoR124I-like"/>
    <property type="match status" value="1"/>
</dbReference>
<comment type="caution">
    <text evidence="12">The sequence shown here is derived from an EMBL/GenBank/DDBJ whole genome shotgun (WGS) entry which is preliminary data.</text>
</comment>
<dbReference type="InterPro" id="IPR027417">
    <property type="entry name" value="P-loop_NTPase"/>
</dbReference>
<reference evidence="13" key="1">
    <citation type="journal article" date="2019" name="Int. J. Syst. Evol. Microbiol.">
        <title>The Global Catalogue of Microorganisms (GCM) 10K type strain sequencing project: providing services to taxonomists for standard genome sequencing and annotation.</title>
        <authorList>
            <consortium name="The Broad Institute Genomics Platform"/>
            <consortium name="The Broad Institute Genome Sequencing Center for Infectious Disease"/>
            <person name="Wu L."/>
            <person name="Ma J."/>
        </authorList>
    </citation>
    <scope>NUCLEOTIDE SEQUENCE [LARGE SCALE GENOMIC DNA]</scope>
    <source>
        <strain evidence="13">JCM 17630</strain>
    </source>
</reference>
<dbReference type="Gene3D" id="3.40.50.300">
    <property type="entry name" value="P-loop containing nucleotide triphosphate hydrolases"/>
    <property type="match status" value="2"/>
</dbReference>
<dbReference type="CDD" id="cd22332">
    <property type="entry name" value="HsdR_N"/>
    <property type="match status" value="1"/>
</dbReference>
<dbReference type="RefSeq" id="WP_344788552.1">
    <property type="nucleotide sequence ID" value="NZ_BAABCA010000005.1"/>
</dbReference>
<evidence type="ECO:0000256" key="8">
    <source>
        <dbReference type="ARBA" id="ARBA00022840"/>
    </source>
</evidence>
<dbReference type="InterPro" id="IPR055180">
    <property type="entry name" value="HsdR_RecA-like_helicase_dom_2"/>
</dbReference>
<dbReference type="CDD" id="cd18030">
    <property type="entry name" value="DEXHc_RE_I_HsdR"/>
    <property type="match status" value="1"/>
</dbReference>
<dbReference type="Proteomes" id="UP001501496">
    <property type="component" value="Unassembled WGS sequence"/>
</dbReference>
<name>A0ABP8CCB1_9FLAO</name>
<evidence type="ECO:0000256" key="7">
    <source>
        <dbReference type="ARBA" id="ARBA00022801"/>
    </source>
</evidence>
<evidence type="ECO:0000313" key="12">
    <source>
        <dbReference type="EMBL" id="GAA4237519.1"/>
    </source>
</evidence>
<evidence type="ECO:0000256" key="1">
    <source>
        <dbReference type="ARBA" id="ARBA00000851"/>
    </source>
</evidence>
<dbReference type="SUPFAM" id="SSF52540">
    <property type="entry name" value="P-loop containing nucleoside triphosphate hydrolases"/>
    <property type="match status" value="1"/>
</dbReference>
<comment type="function">
    <text evidence="10">Subunit R is required for both nuclease and ATPase activities, but not for modification.</text>
</comment>
<dbReference type="NCBIfam" id="TIGR00348">
    <property type="entry name" value="hsdR"/>
    <property type="match status" value="1"/>
</dbReference>
<organism evidence="12 13">
    <name type="scientific">Postechiella marina</name>
    <dbReference type="NCBI Taxonomy" id="943941"/>
    <lineage>
        <taxon>Bacteria</taxon>
        <taxon>Pseudomonadati</taxon>
        <taxon>Bacteroidota</taxon>
        <taxon>Flavobacteriia</taxon>
        <taxon>Flavobacteriales</taxon>
        <taxon>Flavobacteriaceae</taxon>
        <taxon>Postechiella</taxon>
    </lineage>
</organism>
<accession>A0ABP8CCB1</accession>
<proteinExistence type="inferred from homology"/>
<comment type="similarity">
    <text evidence="2 10">Belongs to the HsdR family.</text>
</comment>
<comment type="catalytic activity">
    <reaction evidence="1 10">
        <text>Endonucleolytic cleavage of DNA to give random double-stranded fragments with terminal 5'-phosphates, ATP is simultaneously hydrolyzed.</text>
        <dbReference type="EC" id="3.1.21.3"/>
    </reaction>
</comment>
<dbReference type="PANTHER" id="PTHR30195">
    <property type="entry name" value="TYPE I SITE-SPECIFIC DEOXYRIBONUCLEASE PROTEIN SUBUNIT M AND R"/>
    <property type="match status" value="1"/>
</dbReference>
<evidence type="ECO:0000256" key="3">
    <source>
        <dbReference type="ARBA" id="ARBA00022722"/>
    </source>
</evidence>
<keyword evidence="4 10" id="KW-0547">Nucleotide-binding</keyword>
<protein>
    <recommendedName>
        <fullName evidence="10">Type I restriction enzyme endonuclease subunit</fullName>
        <shortName evidence="10">R protein</shortName>
        <ecNumber evidence="10">3.1.21.3</ecNumber>
    </recommendedName>
</protein>